<dbReference type="InterPro" id="IPR015897">
    <property type="entry name" value="CHK_kinase-like"/>
</dbReference>
<proteinExistence type="predicted"/>
<dbReference type="InterPro" id="IPR004119">
    <property type="entry name" value="EcKL"/>
</dbReference>
<accession>A0A9J6BX01</accession>
<dbReference type="SMART" id="SM00587">
    <property type="entry name" value="CHK"/>
    <property type="match status" value="1"/>
</dbReference>
<sequence length="407" mass="47286">MSKTAPKWLDTNFFTRVVKNFSKDEEAILQNFSIRYGAKAGESFASDLFRVTINYTTTSTDQSKISVIVKTLPEQAESEIDAKRMFLNEMKMYGEFLPDINRIIQKAYGDLKLFPSLIYQTTEPTAAIVLEDLSTQGFATVCAPDDNLETTKMIFHRLAIFHAASFFLAQINGIDYSSCNYSVYHMPESIQESFFKHNLRIFKSLMLSGDFSSEMNDSKYVKRVDEMIEKCTARGKRVFSCETSGYNCLNHGDFFMRNMLFRKAVDERNCDVQFLDFQLSIYASPAVDIFMALYGSMTLKNRMKNRDEMILFYYETFIESLQKFGYNKEPPTLLDLNVELTRCGSLGAQLCICYLPYLLTEFDKVDSDIMYNVNDDTESSKRRLYLRKEFVEVIKEEFEEFYYKGFI</sequence>
<dbReference type="EMBL" id="JADBJN010000002">
    <property type="protein sequence ID" value="KAG5674473.1"/>
    <property type="molecule type" value="Genomic_DNA"/>
</dbReference>
<dbReference type="InterPro" id="IPR011009">
    <property type="entry name" value="Kinase-like_dom_sf"/>
</dbReference>
<dbReference type="Proteomes" id="UP001107558">
    <property type="component" value="Chromosome 2"/>
</dbReference>
<keyword evidence="3" id="KW-1185">Reference proteome</keyword>
<gene>
    <name evidence="2" type="ORF">PVAND_004442</name>
</gene>
<reference evidence="2" key="1">
    <citation type="submission" date="2021-03" db="EMBL/GenBank/DDBJ databases">
        <title>Chromosome level genome of the anhydrobiotic midge Polypedilum vanderplanki.</title>
        <authorList>
            <person name="Yoshida Y."/>
            <person name="Kikawada T."/>
            <person name="Gusev O."/>
        </authorList>
    </citation>
    <scope>NUCLEOTIDE SEQUENCE</scope>
    <source>
        <strain evidence="2">NIAS01</strain>
        <tissue evidence="2">Whole body or cell culture</tissue>
    </source>
</reference>
<evidence type="ECO:0000313" key="2">
    <source>
        <dbReference type="EMBL" id="KAG5674473.1"/>
    </source>
</evidence>
<evidence type="ECO:0000259" key="1">
    <source>
        <dbReference type="SMART" id="SM00587"/>
    </source>
</evidence>
<dbReference type="AlphaFoldDB" id="A0A9J6BX01"/>
<name>A0A9J6BX01_POLVA</name>
<dbReference type="PANTHER" id="PTHR11012:SF56">
    <property type="entry name" value="CHK KINASE-LIKE DOMAIN-CONTAINING PROTEIN-RELATED"/>
    <property type="match status" value="1"/>
</dbReference>
<dbReference type="Gene3D" id="3.90.1200.10">
    <property type="match status" value="1"/>
</dbReference>
<dbReference type="SUPFAM" id="SSF56112">
    <property type="entry name" value="Protein kinase-like (PK-like)"/>
    <property type="match status" value="1"/>
</dbReference>
<dbReference type="Pfam" id="PF02958">
    <property type="entry name" value="EcKL"/>
    <property type="match status" value="1"/>
</dbReference>
<feature type="domain" description="CHK kinase-like" evidence="1">
    <location>
        <begin position="128"/>
        <end position="323"/>
    </location>
</feature>
<protein>
    <recommendedName>
        <fullName evidence="1">CHK kinase-like domain-containing protein</fullName>
    </recommendedName>
</protein>
<organism evidence="2 3">
    <name type="scientific">Polypedilum vanderplanki</name>
    <name type="common">Sleeping chironomid midge</name>
    <dbReference type="NCBI Taxonomy" id="319348"/>
    <lineage>
        <taxon>Eukaryota</taxon>
        <taxon>Metazoa</taxon>
        <taxon>Ecdysozoa</taxon>
        <taxon>Arthropoda</taxon>
        <taxon>Hexapoda</taxon>
        <taxon>Insecta</taxon>
        <taxon>Pterygota</taxon>
        <taxon>Neoptera</taxon>
        <taxon>Endopterygota</taxon>
        <taxon>Diptera</taxon>
        <taxon>Nematocera</taxon>
        <taxon>Chironomoidea</taxon>
        <taxon>Chironomidae</taxon>
        <taxon>Chironominae</taxon>
        <taxon>Polypedilum</taxon>
        <taxon>Polypedilum</taxon>
    </lineage>
</organism>
<comment type="caution">
    <text evidence="2">The sequence shown here is derived from an EMBL/GenBank/DDBJ whole genome shotgun (WGS) entry which is preliminary data.</text>
</comment>
<evidence type="ECO:0000313" key="3">
    <source>
        <dbReference type="Proteomes" id="UP001107558"/>
    </source>
</evidence>
<dbReference type="OrthoDB" id="8250698at2759"/>
<dbReference type="PANTHER" id="PTHR11012">
    <property type="entry name" value="PROTEIN KINASE-LIKE DOMAIN-CONTAINING"/>
    <property type="match status" value="1"/>
</dbReference>